<dbReference type="EMBL" id="JAKKPZ010000037">
    <property type="protein sequence ID" value="KAI1708162.1"/>
    <property type="molecule type" value="Genomic_DNA"/>
</dbReference>
<reference evidence="2" key="1">
    <citation type="submission" date="2022-01" db="EMBL/GenBank/DDBJ databases">
        <title>Genome Sequence Resource for Two Populations of Ditylenchus destructor, the Migratory Endoparasitic Phytonematode.</title>
        <authorList>
            <person name="Zhang H."/>
            <person name="Lin R."/>
            <person name="Xie B."/>
        </authorList>
    </citation>
    <scope>NUCLEOTIDE SEQUENCE</scope>
    <source>
        <strain evidence="2">BazhouSP</strain>
    </source>
</reference>
<name>A0AAD4R439_9BILA</name>
<keyword evidence="1" id="KW-0472">Membrane</keyword>
<feature type="transmembrane region" description="Helical" evidence="1">
    <location>
        <begin position="93"/>
        <end position="114"/>
    </location>
</feature>
<dbReference type="AlphaFoldDB" id="A0AAD4R439"/>
<keyword evidence="1" id="KW-0812">Transmembrane</keyword>
<feature type="transmembrane region" description="Helical" evidence="1">
    <location>
        <begin position="225"/>
        <end position="241"/>
    </location>
</feature>
<dbReference type="Proteomes" id="UP001201812">
    <property type="component" value="Unassembled WGS sequence"/>
</dbReference>
<evidence type="ECO:0000313" key="3">
    <source>
        <dbReference type="Proteomes" id="UP001201812"/>
    </source>
</evidence>
<evidence type="ECO:0000313" key="2">
    <source>
        <dbReference type="EMBL" id="KAI1708162.1"/>
    </source>
</evidence>
<feature type="transmembrane region" description="Helical" evidence="1">
    <location>
        <begin position="51"/>
        <end position="73"/>
    </location>
</feature>
<protein>
    <submittedName>
        <fullName evidence="2">Serpentine type 7TM GPCR chemoreceptor srbc domain-containing protein</fullName>
    </submittedName>
</protein>
<dbReference type="Gene3D" id="1.20.1070.10">
    <property type="entry name" value="Rhodopsin 7-helix transmembrane proteins"/>
    <property type="match status" value="1"/>
</dbReference>
<proteinExistence type="predicted"/>
<feature type="transmembrane region" description="Helical" evidence="1">
    <location>
        <begin position="180"/>
        <end position="204"/>
    </location>
</feature>
<gene>
    <name evidence="2" type="ORF">DdX_12112</name>
</gene>
<dbReference type="Pfam" id="PF10316">
    <property type="entry name" value="7TM_GPCR_Srbc"/>
    <property type="match status" value="1"/>
</dbReference>
<feature type="transmembrane region" description="Helical" evidence="1">
    <location>
        <begin position="134"/>
        <end position="160"/>
    </location>
</feature>
<sequence>MSLNRWLTLIEMVIGCILYIISFCFIVRILYRIYKASKTGKWNLNVSPSLLIYYVCWAIQIPTGMVSNLYVLINWTPNMTENSNPINPNVMFWTSIITVCMSAIVPVSVFFLTVERILQIIYPFVYDEEKTRKLAVVTVVTLIICFIGNFVGICMELPLLPRTASCQTWACLMIKTGGRVYSYTKIATGFLNTLSGIVFLYQFWRASRMIHPLHTNQWAIRKANRIALIVIGLEFFLNFMPQVTNMVLYQFFGIVIGSYIGPYNLITASVDILISSIVYSQTGPKKIFQTQAVEAMKNKSKESNARPKINNNNLFTVNVASTV</sequence>
<keyword evidence="1" id="KW-1133">Transmembrane helix</keyword>
<evidence type="ECO:0000256" key="1">
    <source>
        <dbReference type="SAM" id="Phobius"/>
    </source>
</evidence>
<organism evidence="2 3">
    <name type="scientific">Ditylenchus destructor</name>
    <dbReference type="NCBI Taxonomy" id="166010"/>
    <lineage>
        <taxon>Eukaryota</taxon>
        <taxon>Metazoa</taxon>
        <taxon>Ecdysozoa</taxon>
        <taxon>Nematoda</taxon>
        <taxon>Chromadorea</taxon>
        <taxon>Rhabditida</taxon>
        <taxon>Tylenchina</taxon>
        <taxon>Tylenchomorpha</taxon>
        <taxon>Sphaerularioidea</taxon>
        <taxon>Anguinidae</taxon>
        <taxon>Anguininae</taxon>
        <taxon>Ditylenchus</taxon>
    </lineage>
</organism>
<dbReference type="InterPro" id="IPR019420">
    <property type="entry name" value="7TM_GPCR_serpentine_rcpt_Srbc"/>
</dbReference>
<keyword evidence="3" id="KW-1185">Reference proteome</keyword>
<feature type="transmembrane region" description="Helical" evidence="1">
    <location>
        <begin position="6"/>
        <end position="31"/>
    </location>
</feature>
<comment type="caution">
    <text evidence="2">The sequence shown here is derived from an EMBL/GenBank/DDBJ whole genome shotgun (WGS) entry which is preliminary data.</text>
</comment>
<accession>A0AAD4R439</accession>